<dbReference type="AlphaFoldDB" id="A0A6N7VVT2"/>
<keyword evidence="1" id="KW-0732">Signal</keyword>
<feature type="chain" id="PRO_5038558414" description="Secreted protein" evidence="1">
    <location>
        <begin position="22"/>
        <end position="68"/>
    </location>
</feature>
<proteinExistence type="predicted"/>
<feature type="signal peptide" evidence="1">
    <location>
        <begin position="1"/>
        <end position="21"/>
    </location>
</feature>
<evidence type="ECO:0000256" key="1">
    <source>
        <dbReference type="SAM" id="SignalP"/>
    </source>
</evidence>
<reference evidence="2 3" key="1">
    <citation type="submission" date="2019-08" db="EMBL/GenBank/DDBJ databases">
        <title>In-depth cultivation of the pig gut microbiome towards novel bacterial diversity and tailored functional studies.</title>
        <authorList>
            <person name="Wylensek D."/>
            <person name="Hitch T.C.A."/>
            <person name="Clavel T."/>
        </authorList>
    </citation>
    <scope>NUCLEOTIDE SEQUENCE [LARGE SCALE GENOMIC DNA]</scope>
    <source>
        <strain evidence="2 3">WCA-389-WT-23B</strain>
    </source>
</reference>
<evidence type="ECO:0008006" key="4">
    <source>
        <dbReference type="Google" id="ProtNLM"/>
    </source>
</evidence>
<evidence type="ECO:0000313" key="3">
    <source>
        <dbReference type="Proteomes" id="UP000436047"/>
    </source>
</evidence>
<dbReference type="Proteomes" id="UP000436047">
    <property type="component" value="Unassembled WGS sequence"/>
</dbReference>
<sequence>MTVTLNTCVPALLSTWFAGRAAGAVSSVNADSADNCCMAADGSASRLPTRFCRGAKGSSIRRATMHQM</sequence>
<evidence type="ECO:0000313" key="2">
    <source>
        <dbReference type="EMBL" id="MSS87109.1"/>
    </source>
</evidence>
<keyword evidence="3" id="KW-1185">Reference proteome</keyword>
<name>A0A6N7VVT2_9FIRM</name>
<organism evidence="2 3">
    <name type="scientific">Eisenbergiella porci</name>
    <dbReference type="NCBI Taxonomy" id="2652274"/>
    <lineage>
        <taxon>Bacteria</taxon>
        <taxon>Bacillati</taxon>
        <taxon>Bacillota</taxon>
        <taxon>Clostridia</taxon>
        <taxon>Lachnospirales</taxon>
        <taxon>Lachnospiraceae</taxon>
        <taxon>Eisenbergiella</taxon>
    </lineage>
</organism>
<dbReference type="EMBL" id="VUMI01000002">
    <property type="protein sequence ID" value="MSS87109.1"/>
    <property type="molecule type" value="Genomic_DNA"/>
</dbReference>
<comment type="caution">
    <text evidence="2">The sequence shown here is derived from an EMBL/GenBank/DDBJ whole genome shotgun (WGS) entry which is preliminary data.</text>
</comment>
<accession>A0A6N7VVT2</accession>
<gene>
    <name evidence="2" type="ORF">FYJ45_01710</name>
</gene>
<protein>
    <recommendedName>
        <fullName evidence="4">Secreted protein</fullName>
    </recommendedName>
</protein>